<dbReference type="Proteomes" id="UP000036403">
    <property type="component" value="Unassembled WGS sequence"/>
</dbReference>
<dbReference type="STRING" id="67767.A0A0J7L5I6"/>
<dbReference type="PaxDb" id="67767-A0A0J7L5I6"/>
<keyword evidence="2" id="KW-1185">Reference proteome</keyword>
<protein>
    <submittedName>
        <fullName evidence="1">Methyltransferase nsun7-like isoform x1 protein</fullName>
    </submittedName>
</protein>
<evidence type="ECO:0000313" key="1">
    <source>
        <dbReference type="EMBL" id="KMQ97813.1"/>
    </source>
</evidence>
<dbReference type="EMBL" id="LBMM01000672">
    <property type="protein sequence ID" value="KMQ97813.1"/>
    <property type="molecule type" value="Genomic_DNA"/>
</dbReference>
<keyword evidence="1" id="KW-0808">Transferase</keyword>
<accession>A0A0J7L5I6</accession>
<dbReference type="GO" id="GO:0032259">
    <property type="term" value="P:methylation"/>
    <property type="evidence" value="ECO:0007669"/>
    <property type="project" value="UniProtKB-KW"/>
</dbReference>
<dbReference type="AlphaFoldDB" id="A0A0J7L5I6"/>
<gene>
    <name evidence="1" type="ORF">RF55_1839</name>
</gene>
<name>A0A0J7L5I6_LASNI</name>
<dbReference type="OrthoDB" id="7588740at2759"/>
<organism evidence="1 2">
    <name type="scientific">Lasius niger</name>
    <name type="common">Black garden ant</name>
    <dbReference type="NCBI Taxonomy" id="67767"/>
    <lineage>
        <taxon>Eukaryota</taxon>
        <taxon>Metazoa</taxon>
        <taxon>Ecdysozoa</taxon>
        <taxon>Arthropoda</taxon>
        <taxon>Hexapoda</taxon>
        <taxon>Insecta</taxon>
        <taxon>Pterygota</taxon>
        <taxon>Neoptera</taxon>
        <taxon>Endopterygota</taxon>
        <taxon>Hymenoptera</taxon>
        <taxon>Apocrita</taxon>
        <taxon>Aculeata</taxon>
        <taxon>Formicoidea</taxon>
        <taxon>Formicidae</taxon>
        <taxon>Formicinae</taxon>
        <taxon>Lasius</taxon>
        <taxon>Lasius</taxon>
    </lineage>
</organism>
<evidence type="ECO:0000313" key="2">
    <source>
        <dbReference type="Proteomes" id="UP000036403"/>
    </source>
</evidence>
<reference evidence="1 2" key="1">
    <citation type="submission" date="2015-04" db="EMBL/GenBank/DDBJ databases">
        <title>Lasius niger genome sequencing.</title>
        <authorList>
            <person name="Konorov E.A."/>
            <person name="Nikitin M.A."/>
            <person name="Kirill M.V."/>
            <person name="Chang P."/>
        </authorList>
    </citation>
    <scope>NUCLEOTIDE SEQUENCE [LARGE SCALE GENOMIC DNA]</scope>
    <source>
        <tissue evidence="1">Whole</tissue>
    </source>
</reference>
<sequence>MTIGDPSDPSPKSERSSDDVEIDVAIDARKTSIFTLYAKIFRLLLTTQTPNLSLLSDEQRDRELEKLILPSNEEWRHRVYHSLVELQREKDAETEDKR</sequence>
<keyword evidence="1" id="KW-0489">Methyltransferase</keyword>
<comment type="caution">
    <text evidence="1">The sequence shown here is derived from an EMBL/GenBank/DDBJ whole genome shotgun (WGS) entry which is preliminary data.</text>
</comment>
<dbReference type="GO" id="GO:0008168">
    <property type="term" value="F:methyltransferase activity"/>
    <property type="evidence" value="ECO:0007669"/>
    <property type="project" value="UniProtKB-KW"/>
</dbReference>
<proteinExistence type="predicted"/>